<evidence type="ECO:0000313" key="24">
    <source>
        <dbReference type="Ensembl" id="ENSORLP00000008682.2"/>
    </source>
</evidence>
<dbReference type="PANTHER" id="PTHR46877">
    <property type="entry name" value="EPH RECEPTOR A5"/>
    <property type="match status" value="1"/>
</dbReference>
<dbReference type="InterPro" id="IPR009030">
    <property type="entry name" value="Growth_fac_rcpt_cys_sf"/>
</dbReference>
<feature type="binding site" evidence="17">
    <location>
        <begin position="595"/>
        <end position="603"/>
    </location>
    <ligand>
        <name>ATP</name>
        <dbReference type="ChEBI" id="CHEBI:30616"/>
    </ligand>
</feature>
<dbReference type="FunFam" id="1.10.510.10:FF:000015">
    <property type="entry name" value="Ephrin type-B receptor 2"/>
    <property type="match status" value="1"/>
</dbReference>
<dbReference type="InterPro" id="IPR011009">
    <property type="entry name" value="Kinase-like_dom_sf"/>
</dbReference>
<dbReference type="Gene3D" id="1.10.510.10">
    <property type="entry name" value="Transferase(Phosphotransferase) domain 1"/>
    <property type="match status" value="1"/>
</dbReference>
<dbReference type="SMART" id="SM00615">
    <property type="entry name" value="EPH_lbd"/>
    <property type="match status" value="1"/>
</dbReference>
<dbReference type="InterPro" id="IPR020635">
    <property type="entry name" value="Tyr_kinase_cat_dom"/>
</dbReference>
<dbReference type="PIRSF" id="PIRSF000666">
    <property type="entry name" value="TyrPK_ephrin_receptor"/>
    <property type="match status" value="1"/>
</dbReference>
<dbReference type="SMART" id="SM00219">
    <property type="entry name" value="TyrKc"/>
    <property type="match status" value="1"/>
</dbReference>
<dbReference type="GeneTree" id="ENSGT00940000166305"/>
<dbReference type="Ensembl" id="ENSORLT00000008683.2">
    <property type="protein sequence ID" value="ENSORLP00000008682.2"/>
    <property type="gene ID" value="ENSORLG00000006909.2"/>
</dbReference>
<dbReference type="Pfam" id="PF01404">
    <property type="entry name" value="Ephrin_lbd"/>
    <property type="match status" value="1"/>
</dbReference>
<dbReference type="InterPro" id="IPR008266">
    <property type="entry name" value="Tyr_kinase_AS"/>
</dbReference>
<dbReference type="Gene3D" id="2.60.40.1770">
    <property type="entry name" value="ephrin a2 ectodomain"/>
    <property type="match status" value="1"/>
</dbReference>
<dbReference type="PROSITE" id="PS00107">
    <property type="entry name" value="PROTEIN_KINASE_ATP"/>
    <property type="match status" value="1"/>
</dbReference>
<dbReference type="eggNOG" id="KOG0196">
    <property type="taxonomic scope" value="Eukaryota"/>
</dbReference>
<dbReference type="FunFam" id="3.30.200.20:FF:000001">
    <property type="entry name" value="Ephrin type-A receptor 5"/>
    <property type="match status" value="1"/>
</dbReference>
<dbReference type="PRINTS" id="PR00109">
    <property type="entry name" value="TYRKINASE"/>
</dbReference>
<evidence type="ECO:0000256" key="4">
    <source>
        <dbReference type="ARBA" id="ARBA00022679"/>
    </source>
</evidence>
<evidence type="ECO:0000313" key="25">
    <source>
        <dbReference type="Proteomes" id="UP000001038"/>
    </source>
</evidence>
<organism evidence="24 25">
    <name type="scientific">Oryzias latipes</name>
    <name type="common">Japanese rice fish</name>
    <name type="synonym">Japanese killifish</name>
    <dbReference type="NCBI Taxonomy" id="8090"/>
    <lineage>
        <taxon>Eukaryota</taxon>
        <taxon>Metazoa</taxon>
        <taxon>Chordata</taxon>
        <taxon>Craniata</taxon>
        <taxon>Vertebrata</taxon>
        <taxon>Euteleostomi</taxon>
        <taxon>Actinopterygii</taxon>
        <taxon>Neopterygii</taxon>
        <taxon>Teleostei</taxon>
        <taxon>Neoteleostei</taxon>
        <taxon>Acanthomorphata</taxon>
        <taxon>Ovalentaria</taxon>
        <taxon>Atherinomorphae</taxon>
        <taxon>Beloniformes</taxon>
        <taxon>Adrianichthyidae</taxon>
        <taxon>Oryziinae</taxon>
        <taxon>Oryzias</taxon>
    </lineage>
</organism>
<dbReference type="InterPro" id="IPR008979">
    <property type="entry name" value="Galactose-bd-like_sf"/>
</dbReference>
<keyword evidence="8 17" id="KW-0547">Nucleotide-binding</keyword>
<feature type="domain" description="Fibronectin type-III" evidence="22">
    <location>
        <begin position="322"/>
        <end position="432"/>
    </location>
</feature>
<evidence type="ECO:0000256" key="18">
    <source>
        <dbReference type="PIRSR" id="PIRSR000666-3"/>
    </source>
</evidence>
<dbReference type="GO" id="GO:0005524">
    <property type="term" value="F:ATP binding"/>
    <property type="evidence" value="ECO:0007669"/>
    <property type="project" value="UniProtKB-UniRule"/>
</dbReference>
<evidence type="ECO:0000256" key="14">
    <source>
        <dbReference type="ARBA" id="ARBA00023170"/>
    </source>
</evidence>
<keyword evidence="4" id="KW-0808">Transferase</keyword>
<proteinExistence type="predicted"/>
<dbReference type="InterPro" id="IPR000719">
    <property type="entry name" value="Prot_kinase_dom"/>
</dbReference>
<dbReference type="FunFam" id="2.60.40.10:FF:000787">
    <property type="entry name" value="ephrin type-B receptor 4"/>
    <property type="match status" value="1"/>
</dbReference>
<dbReference type="CDD" id="cd05065">
    <property type="entry name" value="PTKc_EphR_B"/>
    <property type="match status" value="1"/>
</dbReference>
<dbReference type="SUPFAM" id="SSF49265">
    <property type="entry name" value="Fibronectin type III"/>
    <property type="match status" value="1"/>
</dbReference>
<dbReference type="GO" id="GO:0005003">
    <property type="term" value="F:ephrin receptor activity"/>
    <property type="evidence" value="ECO:0007669"/>
    <property type="project" value="InterPro"/>
</dbReference>
<evidence type="ECO:0000256" key="10">
    <source>
        <dbReference type="ARBA" id="ARBA00022840"/>
    </source>
</evidence>
<feature type="disulfide bond" evidence="18">
    <location>
        <begin position="65"/>
        <end position="182"/>
    </location>
</feature>
<dbReference type="PROSITE" id="PS00109">
    <property type="entry name" value="PROTEIN_KINASE_TYR"/>
    <property type="match status" value="1"/>
</dbReference>
<keyword evidence="10 17" id="KW-0067">ATP-binding</keyword>
<dbReference type="InterPro" id="IPR001245">
    <property type="entry name" value="Ser-Thr/Tyr_kinase_cat_dom"/>
</dbReference>
<evidence type="ECO:0000256" key="2">
    <source>
        <dbReference type="ARBA" id="ARBA00011902"/>
    </source>
</evidence>
<reference evidence="24" key="3">
    <citation type="submission" date="2025-09" db="UniProtKB">
        <authorList>
            <consortium name="Ensembl"/>
        </authorList>
    </citation>
    <scope>IDENTIFICATION</scope>
    <source>
        <strain evidence="24">Hd-rR</strain>
    </source>
</reference>
<comment type="catalytic activity">
    <reaction evidence="15">
        <text>L-tyrosyl-[protein] + ATP = O-phospho-L-tyrosyl-[protein] + ADP + H(+)</text>
        <dbReference type="Rhea" id="RHEA:10596"/>
        <dbReference type="Rhea" id="RHEA-COMP:10136"/>
        <dbReference type="Rhea" id="RHEA-COMP:20101"/>
        <dbReference type="ChEBI" id="CHEBI:15378"/>
        <dbReference type="ChEBI" id="CHEBI:30616"/>
        <dbReference type="ChEBI" id="CHEBI:46858"/>
        <dbReference type="ChEBI" id="CHEBI:61978"/>
        <dbReference type="ChEBI" id="CHEBI:456216"/>
        <dbReference type="EC" id="2.7.10.1"/>
    </reaction>
</comment>
<dbReference type="SUPFAM" id="SSF47769">
    <property type="entry name" value="SAM/Pointed domain"/>
    <property type="match status" value="1"/>
</dbReference>
<keyword evidence="13" id="KW-0829">Tyrosine-protein kinase</keyword>
<dbReference type="FunFam" id="2.10.50.10:FF:000001">
    <property type="entry name" value="Ephrin type-A receptor 5"/>
    <property type="match status" value="1"/>
</dbReference>
<evidence type="ECO:0000256" key="3">
    <source>
        <dbReference type="ARBA" id="ARBA00022475"/>
    </source>
</evidence>
<dbReference type="InterPro" id="IPR001660">
    <property type="entry name" value="SAM"/>
</dbReference>
<evidence type="ECO:0000256" key="6">
    <source>
        <dbReference type="ARBA" id="ARBA00022729"/>
    </source>
</evidence>
<dbReference type="SUPFAM" id="SSF49785">
    <property type="entry name" value="Galactose-binding domain-like"/>
    <property type="match status" value="1"/>
</dbReference>
<dbReference type="InterPro" id="IPR017441">
    <property type="entry name" value="Protein_kinase_ATP_BS"/>
</dbReference>
<keyword evidence="7" id="KW-0677">Repeat</keyword>
<comment type="subcellular location">
    <subcellularLocation>
        <location evidence="1">Cell membrane</location>
        <topology evidence="1">Single-pass type I membrane protein</topology>
    </subcellularLocation>
</comment>
<evidence type="ECO:0000256" key="17">
    <source>
        <dbReference type="PIRSR" id="PIRSR000666-2"/>
    </source>
</evidence>
<dbReference type="GO" id="GO:0048731">
    <property type="term" value="P:system development"/>
    <property type="evidence" value="ECO:0007669"/>
    <property type="project" value="UniProtKB-ARBA"/>
</dbReference>
<keyword evidence="11" id="KW-1133">Transmembrane helix</keyword>
<dbReference type="FunFam" id="2.60.40.10:FF:000059">
    <property type="entry name" value="Ephrin type-A receptor 6"/>
    <property type="match status" value="1"/>
</dbReference>
<dbReference type="Gene3D" id="3.30.200.20">
    <property type="entry name" value="Phosphorylase Kinase, domain 1"/>
    <property type="match status" value="1"/>
</dbReference>
<dbReference type="SMART" id="SM00454">
    <property type="entry name" value="SAM"/>
    <property type="match status" value="1"/>
</dbReference>
<keyword evidence="5" id="KW-0812">Transmembrane</keyword>
<feature type="binding site" evidence="17 19">
    <location>
        <position position="621"/>
    </location>
    <ligand>
        <name>ATP</name>
        <dbReference type="ChEBI" id="CHEBI:30616"/>
    </ligand>
</feature>
<dbReference type="SMART" id="SM00060">
    <property type="entry name" value="FN3"/>
    <property type="match status" value="2"/>
</dbReference>
<reference evidence="24" key="2">
    <citation type="submission" date="2025-08" db="UniProtKB">
        <authorList>
            <consortium name="Ensembl"/>
        </authorList>
    </citation>
    <scope>IDENTIFICATION</scope>
    <source>
        <strain evidence="24">Hd-rR</strain>
    </source>
</reference>
<gene>
    <name evidence="24" type="primary">ephb4a</name>
</gene>
<keyword evidence="18" id="KW-1015">Disulfide bond</keyword>
<dbReference type="PROSITE" id="PS50011">
    <property type="entry name" value="PROTEIN_KINASE_DOM"/>
    <property type="match status" value="1"/>
</dbReference>
<keyword evidence="12" id="KW-0472">Membrane</keyword>
<dbReference type="HOGENOM" id="CLU_000288_141_0_1"/>
<dbReference type="AlphaFoldDB" id="H2LRI3"/>
<sequence>SEKNLIICIFSVVTHHCIFSTEVLMNTKTETSDLKWTIFSRSKPEWEEISGLDEEGISVRTYQICQTDSSSSHWLRSGFIQRQGASQVYVELRFTMMECSSRGTHHRSCKETFNLYYYQADSNEATATYPPWMENPYTKVDTVAADFLLRKGGERKFNVKTLRLGPLSKRGFYLAFQAQGACMALLSVRVFFKKCPPLVSALSSFPETVPRTLVQEAQGECVKNAAQQGPRPRPPKLFCGEDGQWVGQPTTSCACLPGYEPTEGQTLCTACPVGQFKSSTEGQCQSCPGFSHATSRGASVCACRPGFLRAQSDPPNSSCTKTPSAPRGINPRINATTLTLEWNEPLDSGGRTDLSYSVRCSICRSPKSPCQPCKDGVIYRPAQEDLLVRRVEVWDLLPHTTYTFTIQALNGVSKLSNKEPASESINITTNHEVPSLVSVIRKSDSTESSLTLHWSVPAQPRYNVLQYQLRYCEKVTHNRTHSRNQVVLTDLRRATQYEVQVRARTQAGYGSFSPAAIFRTLPDGEKNALQKIVSKIIALCCWPQSFAFFSHGSVCLSHTGVKVYIDPFTYEDPNEAVREFAKEIDVSFVKIEEVIGAGEFGEVCRGRLKIPGKKENYVAIKTLKGGYTDKQRRDFLSEASIMGQFHHPNIIHLEGIITASCPVMILTEFMENGALDSFLRMNDSQFTPIQLVGMLRGIASGMKYLAEMSYVHRDLAARNILINSNLVCKVSDFGLSRFLQENSSDPTYTSSLGGKIPIRWTAPEAIAFRKFTSASDVWSYGIVMWEVMSFGERPYWDMSNQDVINAIEQDYRLPPPPDCPTHLHQLMLDCWQKDRSARPRFSDLVSALDKLIRNPASLKIVAQEGAGPSYPLLDQRAPLALSPCTSVGDWLRSIKMERYEDSFLQAGFNSVDQLAQDLLHMGVTLAGHQRKILSSVQTLTFQNKNTATVTF</sequence>
<feature type="domain" description="Protein kinase" evidence="20">
    <location>
        <begin position="589"/>
        <end position="852"/>
    </location>
</feature>
<feature type="domain" description="Eph LBD" evidence="23">
    <location>
        <begin position="21"/>
        <end position="200"/>
    </location>
</feature>
<evidence type="ECO:0000256" key="9">
    <source>
        <dbReference type="ARBA" id="ARBA00022777"/>
    </source>
</evidence>
<keyword evidence="14" id="KW-0675">Receptor</keyword>
<dbReference type="PANTHER" id="PTHR46877:SF19">
    <property type="entry name" value="RECEPTOR PROTEIN-TYROSINE KINASE"/>
    <property type="match status" value="1"/>
</dbReference>
<dbReference type="InterPro" id="IPR013761">
    <property type="entry name" value="SAM/pointed_sf"/>
</dbReference>
<dbReference type="InterPro" id="IPR016257">
    <property type="entry name" value="Tyr_kinase_ephrin_rcpt"/>
</dbReference>
<evidence type="ECO:0000256" key="8">
    <source>
        <dbReference type="ARBA" id="ARBA00022741"/>
    </source>
</evidence>
<dbReference type="PROSITE" id="PS50853">
    <property type="entry name" value="FN3"/>
    <property type="match status" value="2"/>
</dbReference>
<evidence type="ECO:0000256" key="1">
    <source>
        <dbReference type="ARBA" id="ARBA00004251"/>
    </source>
</evidence>
<name>H2LRI3_ORYLA</name>
<dbReference type="Pfam" id="PF25599">
    <property type="entry name" value="Ephrin_CRD"/>
    <property type="match status" value="1"/>
</dbReference>
<dbReference type="SUPFAM" id="SSF57184">
    <property type="entry name" value="Growth factor receptor domain"/>
    <property type="match status" value="1"/>
</dbReference>
<feature type="domain" description="SAM" evidence="21">
    <location>
        <begin position="886"/>
        <end position="942"/>
    </location>
</feature>
<keyword evidence="9" id="KW-0418">Kinase</keyword>
<dbReference type="InterPro" id="IPR003961">
    <property type="entry name" value="FN3_dom"/>
</dbReference>
<keyword evidence="3" id="KW-1003">Cell membrane</keyword>
<dbReference type="SUPFAM" id="SSF56112">
    <property type="entry name" value="Protein kinase-like (PK-like)"/>
    <property type="match status" value="1"/>
</dbReference>
<dbReference type="InterPro" id="IPR001090">
    <property type="entry name" value="Ephrin_rcpt_lig-bd_dom"/>
</dbReference>
<dbReference type="Pfam" id="PF14575">
    <property type="entry name" value="EphA2_TM"/>
    <property type="match status" value="1"/>
</dbReference>
<evidence type="ECO:0000259" key="22">
    <source>
        <dbReference type="PROSITE" id="PS50853"/>
    </source>
</evidence>
<dbReference type="InterPro" id="IPR050449">
    <property type="entry name" value="Ephrin_rcpt_TKs"/>
</dbReference>
<reference evidence="24 25" key="1">
    <citation type="journal article" date="2007" name="Nature">
        <title>The medaka draft genome and insights into vertebrate genome evolution.</title>
        <authorList>
            <person name="Kasahara M."/>
            <person name="Naruse K."/>
            <person name="Sasaki S."/>
            <person name="Nakatani Y."/>
            <person name="Qu W."/>
            <person name="Ahsan B."/>
            <person name="Yamada T."/>
            <person name="Nagayasu Y."/>
            <person name="Doi K."/>
            <person name="Kasai Y."/>
            <person name="Jindo T."/>
            <person name="Kobayashi D."/>
            <person name="Shimada A."/>
            <person name="Toyoda A."/>
            <person name="Kuroki Y."/>
            <person name="Fujiyama A."/>
            <person name="Sasaki T."/>
            <person name="Shimizu A."/>
            <person name="Asakawa S."/>
            <person name="Shimizu N."/>
            <person name="Hashimoto S."/>
            <person name="Yang J."/>
            <person name="Lee Y."/>
            <person name="Matsushima K."/>
            <person name="Sugano S."/>
            <person name="Sakaizumi M."/>
            <person name="Narita T."/>
            <person name="Ohishi K."/>
            <person name="Haga S."/>
            <person name="Ohta F."/>
            <person name="Nomoto H."/>
            <person name="Nogata K."/>
            <person name="Morishita T."/>
            <person name="Endo T."/>
            <person name="Shin-I T."/>
            <person name="Takeda H."/>
            <person name="Morishita S."/>
            <person name="Kohara Y."/>
        </authorList>
    </citation>
    <scope>NUCLEOTIDE SEQUENCE [LARGE SCALE GENOMIC DNA]</scope>
    <source>
        <strain evidence="24 25">Hd-rR</strain>
    </source>
</reference>
<keyword evidence="25" id="KW-1185">Reference proteome</keyword>
<evidence type="ECO:0000256" key="5">
    <source>
        <dbReference type="ARBA" id="ARBA00022692"/>
    </source>
</evidence>
<dbReference type="PROSITE" id="PS50105">
    <property type="entry name" value="SAM_DOMAIN"/>
    <property type="match status" value="1"/>
</dbReference>
<dbReference type="Bgee" id="ENSORLG00000006909">
    <property type="expression patterns" value="Expressed in animal zygote and 13 other cell types or tissues"/>
</dbReference>
<evidence type="ECO:0000259" key="23">
    <source>
        <dbReference type="PROSITE" id="PS51550"/>
    </source>
</evidence>
<accession>H2LRI3</accession>
<evidence type="ECO:0000256" key="7">
    <source>
        <dbReference type="ARBA" id="ARBA00022737"/>
    </source>
</evidence>
<dbReference type="InterPro" id="IPR036116">
    <property type="entry name" value="FN3_sf"/>
</dbReference>
<feature type="disulfide bond" evidence="18">
    <location>
        <begin position="99"/>
        <end position="109"/>
    </location>
</feature>
<dbReference type="Pfam" id="PF00041">
    <property type="entry name" value="fn3"/>
    <property type="match status" value="2"/>
</dbReference>
<dbReference type="Proteomes" id="UP000001038">
    <property type="component" value="Chromosome 14"/>
</dbReference>
<evidence type="ECO:0000256" key="11">
    <source>
        <dbReference type="ARBA" id="ARBA00022989"/>
    </source>
</evidence>
<dbReference type="PROSITE" id="PS00791">
    <property type="entry name" value="RECEPTOR_TYR_KIN_V_2"/>
    <property type="match status" value="1"/>
</dbReference>
<evidence type="ECO:0000256" key="19">
    <source>
        <dbReference type="PROSITE-ProRule" id="PRU10141"/>
    </source>
</evidence>
<dbReference type="Pfam" id="PF00536">
    <property type="entry name" value="SAM_1"/>
    <property type="match status" value="1"/>
</dbReference>
<dbReference type="Gene3D" id="1.10.150.50">
    <property type="entry name" value="Transcription Factor, Ets-1"/>
    <property type="match status" value="1"/>
</dbReference>
<keyword evidence="6" id="KW-0732">Signal</keyword>
<dbReference type="PROSITE" id="PS51550">
    <property type="entry name" value="EPH_LBD"/>
    <property type="match status" value="1"/>
</dbReference>
<dbReference type="GO" id="GO:0005886">
    <property type="term" value="C:plasma membrane"/>
    <property type="evidence" value="ECO:0007669"/>
    <property type="project" value="UniProtKB-SubCell"/>
</dbReference>
<dbReference type="InterPro" id="IPR013783">
    <property type="entry name" value="Ig-like_fold"/>
</dbReference>
<dbReference type="CDD" id="cd00063">
    <property type="entry name" value="FN3"/>
    <property type="match status" value="2"/>
</dbReference>
<dbReference type="FunFam" id="2.60.120.260:FF:000071">
    <property type="entry name" value="Ephrin type-B receptor 4"/>
    <property type="match status" value="1"/>
</dbReference>
<evidence type="ECO:0000259" key="20">
    <source>
        <dbReference type="PROSITE" id="PS50011"/>
    </source>
</evidence>
<dbReference type="Gene3D" id="2.60.40.10">
    <property type="entry name" value="Immunoglobulins"/>
    <property type="match status" value="2"/>
</dbReference>
<dbReference type="FunFam" id="2.60.40.1770:FF:000003">
    <property type="entry name" value="ephrin type-B receptor 4"/>
    <property type="match status" value="1"/>
</dbReference>
<dbReference type="Pfam" id="PF07714">
    <property type="entry name" value="PK_Tyr_Ser-Thr"/>
    <property type="match status" value="1"/>
</dbReference>
<evidence type="ECO:0000256" key="15">
    <source>
        <dbReference type="ARBA" id="ARBA00051243"/>
    </source>
</evidence>
<protein>
    <recommendedName>
        <fullName evidence="2">receptor protein-tyrosine kinase</fullName>
        <ecNumber evidence="2">2.7.10.1</ecNumber>
    </recommendedName>
</protein>
<dbReference type="InterPro" id="IPR001426">
    <property type="entry name" value="Tyr_kinase_rcpt_V_CS"/>
</dbReference>
<evidence type="ECO:0000259" key="21">
    <source>
        <dbReference type="PROSITE" id="PS50105"/>
    </source>
</evidence>
<feature type="active site" description="Proton acceptor" evidence="16">
    <location>
        <position position="714"/>
    </location>
</feature>
<dbReference type="Gene3D" id="2.10.50.10">
    <property type="entry name" value="Tumor Necrosis Factor Receptor, subunit A, domain 2"/>
    <property type="match status" value="1"/>
</dbReference>
<dbReference type="Gene3D" id="2.60.120.260">
    <property type="entry name" value="Galactose-binding domain-like"/>
    <property type="match status" value="1"/>
</dbReference>
<evidence type="ECO:0000256" key="13">
    <source>
        <dbReference type="ARBA" id="ARBA00023137"/>
    </source>
</evidence>
<dbReference type="InterPro" id="IPR027936">
    <property type="entry name" value="Eph_TM"/>
</dbReference>
<evidence type="ECO:0000256" key="16">
    <source>
        <dbReference type="PIRSR" id="PIRSR000666-1"/>
    </source>
</evidence>
<dbReference type="SMART" id="SM01411">
    <property type="entry name" value="Ephrin_rec_like"/>
    <property type="match status" value="1"/>
</dbReference>
<evidence type="ECO:0000256" key="12">
    <source>
        <dbReference type="ARBA" id="ARBA00023136"/>
    </source>
</evidence>
<feature type="domain" description="Fibronectin type-III" evidence="22">
    <location>
        <begin position="433"/>
        <end position="523"/>
    </location>
</feature>
<dbReference type="EC" id="2.7.10.1" evidence="2"/>